<dbReference type="AlphaFoldDB" id="K5VQX0"/>
<evidence type="ECO:0000313" key="2">
    <source>
        <dbReference type="EMBL" id="EKM48969.1"/>
    </source>
</evidence>
<dbReference type="InParanoid" id="K5VQX0"/>
<gene>
    <name evidence="2" type="ORF">PHACADRAFT_189010</name>
</gene>
<dbReference type="KEGG" id="pco:PHACADRAFT_189010"/>
<sequence>MAASSSSKRREPRAAVEDLAEGTSARSRLDAMSHAILSPFTSRRSDTSKLLSDMAPVIMTPRMINGVANASAKRDAIASSTGAISTMDFAALGRAPLRLTVNSRRMTSRDLQIVEATDELLDEEVPEPQGIAQNVSLLRGFNATIPSADKS</sequence>
<dbReference type="Proteomes" id="UP000008370">
    <property type="component" value="Unassembled WGS sequence"/>
</dbReference>
<feature type="non-terminal residue" evidence="2">
    <location>
        <position position="1"/>
    </location>
</feature>
<dbReference type="STRING" id="650164.K5VQX0"/>
<feature type="region of interest" description="Disordered" evidence="1">
    <location>
        <begin position="1"/>
        <end position="24"/>
    </location>
</feature>
<dbReference type="EMBL" id="JH930613">
    <property type="protein sequence ID" value="EKM48969.1"/>
    <property type="molecule type" value="Genomic_DNA"/>
</dbReference>
<proteinExistence type="predicted"/>
<accession>K5VQX0</accession>
<name>K5VQX0_PHACS</name>
<dbReference type="OrthoDB" id="10348167at2759"/>
<dbReference type="RefSeq" id="XP_007402475.1">
    <property type="nucleotide sequence ID" value="XM_007402413.1"/>
</dbReference>
<evidence type="ECO:0000313" key="3">
    <source>
        <dbReference type="Proteomes" id="UP000008370"/>
    </source>
</evidence>
<dbReference type="GeneID" id="18910528"/>
<reference evidence="2 3" key="1">
    <citation type="journal article" date="2012" name="BMC Genomics">
        <title>Comparative genomics of the white-rot fungi, Phanerochaete carnosa and P. chrysosporium, to elucidate the genetic basis of the distinct wood types they colonize.</title>
        <authorList>
            <person name="Suzuki H."/>
            <person name="MacDonald J."/>
            <person name="Syed K."/>
            <person name="Salamov A."/>
            <person name="Hori C."/>
            <person name="Aerts A."/>
            <person name="Henrissat B."/>
            <person name="Wiebenga A."/>
            <person name="vanKuyk P.A."/>
            <person name="Barry K."/>
            <person name="Lindquist E."/>
            <person name="LaButti K."/>
            <person name="Lapidus A."/>
            <person name="Lucas S."/>
            <person name="Coutinho P."/>
            <person name="Gong Y."/>
            <person name="Samejima M."/>
            <person name="Mahadevan R."/>
            <person name="Abou-Zaid M."/>
            <person name="de Vries R.P."/>
            <person name="Igarashi K."/>
            <person name="Yadav J.S."/>
            <person name="Grigoriev I.V."/>
            <person name="Master E.R."/>
        </authorList>
    </citation>
    <scope>NUCLEOTIDE SEQUENCE [LARGE SCALE GENOMIC DNA]</scope>
    <source>
        <strain evidence="2 3">HHB-10118-sp</strain>
    </source>
</reference>
<organism evidence="2 3">
    <name type="scientific">Phanerochaete carnosa (strain HHB-10118-sp)</name>
    <name type="common">White-rot fungus</name>
    <name type="synonym">Peniophora carnosa</name>
    <dbReference type="NCBI Taxonomy" id="650164"/>
    <lineage>
        <taxon>Eukaryota</taxon>
        <taxon>Fungi</taxon>
        <taxon>Dikarya</taxon>
        <taxon>Basidiomycota</taxon>
        <taxon>Agaricomycotina</taxon>
        <taxon>Agaricomycetes</taxon>
        <taxon>Polyporales</taxon>
        <taxon>Phanerochaetaceae</taxon>
        <taxon>Phanerochaete</taxon>
    </lineage>
</organism>
<dbReference type="HOGENOM" id="CLU_1735840_0_0_1"/>
<evidence type="ECO:0000256" key="1">
    <source>
        <dbReference type="SAM" id="MobiDB-lite"/>
    </source>
</evidence>
<protein>
    <submittedName>
        <fullName evidence="2">Uncharacterized protein</fullName>
    </submittedName>
</protein>
<keyword evidence="3" id="KW-1185">Reference proteome</keyword>